<dbReference type="PANTHER" id="PTHR20919:SF0">
    <property type="entry name" value="HOMOSERINE O-SUCCINYLTRANSFERASE"/>
    <property type="match status" value="1"/>
</dbReference>
<proteinExistence type="predicted"/>
<gene>
    <name evidence="5" type="ORF">LEA_01214</name>
</gene>
<dbReference type="GO" id="GO:0008652">
    <property type="term" value="P:amino acid biosynthetic process"/>
    <property type="evidence" value="ECO:0007669"/>
    <property type="project" value="UniProtKB-KW"/>
</dbReference>
<evidence type="ECO:0000256" key="2">
    <source>
        <dbReference type="ARBA" id="ARBA00022679"/>
    </source>
</evidence>
<dbReference type="EMBL" id="AJWY01000850">
    <property type="protein sequence ID" value="EKC80597.1"/>
    <property type="molecule type" value="Genomic_DNA"/>
</dbReference>
<keyword evidence="1" id="KW-0028">Amino-acid biosynthesis</keyword>
<evidence type="ECO:0000256" key="4">
    <source>
        <dbReference type="SAM" id="MobiDB-lite"/>
    </source>
</evidence>
<dbReference type="Pfam" id="PF04204">
    <property type="entry name" value="HTS"/>
    <property type="match status" value="1"/>
</dbReference>
<sequence>KRDVGKGLPHRGPEELLPPTTTPEQPPLFRWRAHAHLLYENWLNYYVYQNTPYDLGAISKVEHEEE</sequence>
<name>K1U5Y4_9ZZZZ</name>
<dbReference type="Gene3D" id="3.40.50.880">
    <property type="match status" value="1"/>
</dbReference>
<reference evidence="5" key="1">
    <citation type="journal article" date="2013" name="Environ. Microbiol.">
        <title>Microbiota from the distal guts of lean and obese adolescents exhibit partial functional redundancy besides clear differences in community structure.</title>
        <authorList>
            <person name="Ferrer M."/>
            <person name="Ruiz A."/>
            <person name="Lanza F."/>
            <person name="Haange S.B."/>
            <person name="Oberbach A."/>
            <person name="Till H."/>
            <person name="Bargiela R."/>
            <person name="Campoy C."/>
            <person name="Segura M.T."/>
            <person name="Richter M."/>
            <person name="von Bergen M."/>
            <person name="Seifert J."/>
            <person name="Suarez A."/>
        </authorList>
    </citation>
    <scope>NUCLEOTIDE SEQUENCE</scope>
</reference>
<organism evidence="5">
    <name type="scientific">human gut metagenome</name>
    <dbReference type="NCBI Taxonomy" id="408170"/>
    <lineage>
        <taxon>unclassified sequences</taxon>
        <taxon>metagenomes</taxon>
        <taxon>organismal metagenomes</taxon>
    </lineage>
</organism>
<feature type="region of interest" description="Disordered" evidence="4">
    <location>
        <begin position="1"/>
        <end position="25"/>
    </location>
</feature>
<evidence type="ECO:0000256" key="1">
    <source>
        <dbReference type="ARBA" id="ARBA00022605"/>
    </source>
</evidence>
<evidence type="ECO:0000256" key="3">
    <source>
        <dbReference type="ARBA" id="ARBA00023315"/>
    </source>
</evidence>
<dbReference type="InterPro" id="IPR029062">
    <property type="entry name" value="Class_I_gatase-like"/>
</dbReference>
<dbReference type="PANTHER" id="PTHR20919">
    <property type="entry name" value="HOMOSERINE O-SUCCINYLTRANSFERASE"/>
    <property type="match status" value="1"/>
</dbReference>
<dbReference type="SUPFAM" id="SSF52317">
    <property type="entry name" value="Class I glutamine amidotransferase-like"/>
    <property type="match status" value="1"/>
</dbReference>
<evidence type="ECO:0000313" key="5">
    <source>
        <dbReference type="EMBL" id="EKC80597.1"/>
    </source>
</evidence>
<keyword evidence="2 5" id="KW-0808">Transferase</keyword>
<dbReference type="AlphaFoldDB" id="K1U5Y4"/>
<protein>
    <submittedName>
        <fullName evidence="5">Homoserine O-succinyltransferase</fullName>
    </submittedName>
</protein>
<dbReference type="InterPro" id="IPR033752">
    <property type="entry name" value="MetA_family"/>
</dbReference>
<keyword evidence="3" id="KW-0012">Acyltransferase</keyword>
<dbReference type="GO" id="GO:0008899">
    <property type="term" value="F:homoserine O-succinyltransferase activity"/>
    <property type="evidence" value="ECO:0007669"/>
    <property type="project" value="TreeGrafter"/>
</dbReference>
<feature type="non-terminal residue" evidence="5">
    <location>
        <position position="1"/>
    </location>
</feature>
<accession>K1U5Y4</accession>
<comment type="caution">
    <text evidence="5">The sequence shown here is derived from an EMBL/GenBank/DDBJ whole genome shotgun (WGS) entry which is preliminary data.</text>
</comment>